<evidence type="ECO:0000313" key="9">
    <source>
        <dbReference type="EMBL" id="PLB42661.1"/>
    </source>
</evidence>
<organism evidence="9 10">
    <name type="scientific">Aspergillus candidus</name>
    <dbReference type="NCBI Taxonomy" id="41067"/>
    <lineage>
        <taxon>Eukaryota</taxon>
        <taxon>Fungi</taxon>
        <taxon>Dikarya</taxon>
        <taxon>Ascomycota</taxon>
        <taxon>Pezizomycotina</taxon>
        <taxon>Eurotiomycetes</taxon>
        <taxon>Eurotiomycetidae</taxon>
        <taxon>Eurotiales</taxon>
        <taxon>Aspergillaceae</taxon>
        <taxon>Aspergillus</taxon>
        <taxon>Aspergillus subgen. Circumdati</taxon>
    </lineage>
</organism>
<evidence type="ECO:0000256" key="3">
    <source>
        <dbReference type="ARBA" id="ARBA00023015"/>
    </source>
</evidence>
<dbReference type="CDD" id="cd12148">
    <property type="entry name" value="fungal_TF_MHR"/>
    <property type="match status" value="1"/>
</dbReference>
<evidence type="ECO:0000313" key="10">
    <source>
        <dbReference type="Proteomes" id="UP000234585"/>
    </source>
</evidence>
<dbReference type="AlphaFoldDB" id="A0A2I2FPX1"/>
<dbReference type="InterPro" id="IPR036864">
    <property type="entry name" value="Zn2-C6_fun-type_DNA-bd_sf"/>
</dbReference>
<dbReference type="GO" id="GO:0009893">
    <property type="term" value="P:positive regulation of metabolic process"/>
    <property type="evidence" value="ECO:0007669"/>
    <property type="project" value="UniProtKB-ARBA"/>
</dbReference>
<dbReference type="GO" id="GO:0005634">
    <property type="term" value="C:nucleus"/>
    <property type="evidence" value="ECO:0007669"/>
    <property type="project" value="UniProtKB-SubCell"/>
</dbReference>
<dbReference type="InterPro" id="IPR001138">
    <property type="entry name" value="Zn2Cys6_DnaBD"/>
</dbReference>
<protein>
    <recommendedName>
        <fullName evidence="8">Zn(2)-C6 fungal-type domain-containing protein</fullName>
    </recommendedName>
</protein>
<dbReference type="InterPro" id="IPR051089">
    <property type="entry name" value="prtT"/>
</dbReference>
<gene>
    <name evidence="9" type="ORF">BDW47DRAFT_130402</name>
</gene>
<sequence length="755" mass="83455">MAPSTATPTDLHRAPIACLPCRKAKVRCLLSQRRDRCDRCIANDADCLFTQTKRTRVRSQPYPQRARRRAHDRRSVGGSSTETPTTPSRRVWNDTHRPATSPRASPVTEPIYGGHSVAYDDQPRSQPNQPTIINEVRARIIAALATLKGKKGAPFSFVTSGDSPSFGASQGSQSAEQPQTTPVSLKLSWLLRPLYTGALREDGEDRRLPGWVKMPTYLSSMTLGQTITDPVEGGMVNSQASRALFDHFMVQMNAKWEYILDPHVDSHDSVQRRSSLLFTSILFCSSKFANYVDGHLVAGTDPYLQSRLCSLARNLVIRNLAQGDRSIETMQALYLLVCWKDPDDDVSYLHSGYAFGVLRDVDLESGDGDARQVARRRRTWLALFRQDRQQSLFFVRRAPLSHGDEAVSFLADPETWLKMPYALPCDFLACCSADSRRIQSRLRTLVQKASSAMLPCLLDLMDAELSTWRSKWKNHLQRRDGWHADNARPMNLQLEHPGADHVATLVDLWEHSIRLNVASAILRQALLASVTSSLHASHRQPATSAVDLDLSTIQQGLSPSLPGLSSSITGAFGTLHNLIRFSPDDLRRAPDALLLLAPNAALFLCLLLCLPPTGILGPAFQKTAVSLIRDTAQHIRQCVRCPQDTVTLHAAYLDSLVELLDPSTAQHAAEQQDPRPQPTCDPSQLQNVDDSTLQAAQVLADGIGSHDYSVPQTDSLLRFSADPSQTLHMQGLANLLDGDLFWDLLPGAEDAPIGL</sequence>
<evidence type="ECO:0000256" key="6">
    <source>
        <dbReference type="ARBA" id="ARBA00023242"/>
    </source>
</evidence>
<evidence type="ECO:0000259" key="8">
    <source>
        <dbReference type="PROSITE" id="PS50048"/>
    </source>
</evidence>
<evidence type="ECO:0000256" key="1">
    <source>
        <dbReference type="ARBA" id="ARBA00004123"/>
    </source>
</evidence>
<feature type="region of interest" description="Disordered" evidence="7">
    <location>
        <begin position="665"/>
        <end position="686"/>
    </location>
</feature>
<dbReference type="PROSITE" id="PS50048">
    <property type="entry name" value="ZN2_CY6_FUNGAL_2"/>
    <property type="match status" value="1"/>
</dbReference>
<dbReference type="Proteomes" id="UP000234585">
    <property type="component" value="Unassembled WGS sequence"/>
</dbReference>
<keyword evidence="5" id="KW-0804">Transcription</keyword>
<keyword evidence="4" id="KW-0238">DNA-binding</keyword>
<evidence type="ECO:0000256" key="5">
    <source>
        <dbReference type="ARBA" id="ARBA00023163"/>
    </source>
</evidence>
<dbReference type="SMART" id="SM00066">
    <property type="entry name" value="GAL4"/>
    <property type="match status" value="1"/>
</dbReference>
<name>A0A2I2FPX1_ASPCN</name>
<dbReference type="GO" id="GO:0008270">
    <property type="term" value="F:zinc ion binding"/>
    <property type="evidence" value="ECO:0007669"/>
    <property type="project" value="InterPro"/>
</dbReference>
<keyword evidence="3" id="KW-0805">Transcription regulation</keyword>
<accession>A0A2I2FPX1</accession>
<proteinExistence type="predicted"/>
<keyword evidence="2" id="KW-0862">Zinc</keyword>
<reference evidence="9 10" key="1">
    <citation type="submission" date="2017-12" db="EMBL/GenBank/DDBJ databases">
        <authorList>
            <consortium name="DOE Joint Genome Institute"/>
            <person name="Haridas S."/>
            <person name="Kjaerbolling I."/>
            <person name="Vesth T.C."/>
            <person name="Frisvad J.C."/>
            <person name="Nybo J.L."/>
            <person name="Theobald S."/>
            <person name="Kuo A."/>
            <person name="Bowyer P."/>
            <person name="Matsuda Y."/>
            <person name="Mondo S."/>
            <person name="Lyhne E.K."/>
            <person name="Kogle M.E."/>
            <person name="Clum A."/>
            <person name="Lipzen A."/>
            <person name="Salamov A."/>
            <person name="Ngan C.Y."/>
            <person name="Daum C."/>
            <person name="Chiniquy J."/>
            <person name="Barry K."/>
            <person name="LaButti K."/>
            <person name="Simmons B.A."/>
            <person name="Magnuson J.K."/>
            <person name="Mortensen U.H."/>
            <person name="Larsen T.O."/>
            <person name="Grigoriev I.V."/>
            <person name="Baker S.E."/>
            <person name="Andersen M.R."/>
            <person name="Nordberg H.P."/>
            <person name="Cantor M.N."/>
            <person name="Hua S.X."/>
        </authorList>
    </citation>
    <scope>NUCLEOTIDE SEQUENCE [LARGE SCALE GENOMIC DNA]</scope>
    <source>
        <strain evidence="9 10">CBS 102.13</strain>
    </source>
</reference>
<dbReference type="PANTHER" id="PTHR31845">
    <property type="entry name" value="FINGER DOMAIN PROTEIN, PUTATIVE-RELATED"/>
    <property type="match status" value="1"/>
</dbReference>
<dbReference type="STRING" id="41067.A0A2I2FPX1"/>
<dbReference type="Gene3D" id="4.10.240.10">
    <property type="entry name" value="Zn(2)-C6 fungal-type DNA-binding domain"/>
    <property type="match status" value="1"/>
</dbReference>
<dbReference type="CDD" id="cd00067">
    <property type="entry name" value="GAL4"/>
    <property type="match status" value="1"/>
</dbReference>
<dbReference type="GO" id="GO:0000981">
    <property type="term" value="F:DNA-binding transcription factor activity, RNA polymerase II-specific"/>
    <property type="evidence" value="ECO:0007669"/>
    <property type="project" value="InterPro"/>
</dbReference>
<comment type="subcellular location">
    <subcellularLocation>
        <location evidence="1">Nucleus</location>
    </subcellularLocation>
</comment>
<dbReference type="PROSITE" id="PS00463">
    <property type="entry name" value="ZN2_CY6_FUNGAL_1"/>
    <property type="match status" value="1"/>
</dbReference>
<dbReference type="SUPFAM" id="SSF57701">
    <property type="entry name" value="Zn2/Cys6 DNA-binding domain"/>
    <property type="match status" value="1"/>
</dbReference>
<dbReference type="GO" id="GO:0000976">
    <property type="term" value="F:transcription cis-regulatory region binding"/>
    <property type="evidence" value="ECO:0007669"/>
    <property type="project" value="TreeGrafter"/>
</dbReference>
<keyword evidence="10" id="KW-1185">Reference proteome</keyword>
<evidence type="ECO:0000256" key="7">
    <source>
        <dbReference type="SAM" id="MobiDB-lite"/>
    </source>
</evidence>
<feature type="region of interest" description="Disordered" evidence="7">
    <location>
        <begin position="55"/>
        <end position="129"/>
    </location>
</feature>
<feature type="domain" description="Zn(2)-C6 fungal-type" evidence="8">
    <location>
        <begin position="17"/>
        <end position="49"/>
    </location>
</feature>
<dbReference type="OrthoDB" id="3163292at2759"/>
<dbReference type="PANTHER" id="PTHR31845:SF19">
    <property type="entry name" value="TRANSCRIPTION FACTOR DOMAIN-CONTAINING PROTEIN"/>
    <property type="match status" value="1"/>
</dbReference>
<feature type="compositionally biased region" description="Low complexity" evidence="7">
    <location>
        <begin position="76"/>
        <end position="90"/>
    </location>
</feature>
<dbReference type="RefSeq" id="XP_024676673.1">
    <property type="nucleotide sequence ID" value="XM_024817094.1"/>
</dbReference>
<dbReference type="EMBL" id="KZ559117">
    <property type="protein sequence ID" value="PLB42661.1"/>
    <property type="molecule type" value="Genomic_DNA"/>
</dbReference>
<dbReference type="GeneID" id="36524254"/>
<evidence type="ECO:0000256" key="2">
    <source>
        <dbReference type="ARBA" id="ARBA00022833"/>
    </source>
</evidence>
<keyword evidence="6" id="KW-0539">Nucleus</keyword>
<evidence type="ECO:0000256" key="4">
    <source>
        <dbReference type="ARBA" id="ARBA00023125"/>
    </source>
</evidence>